<comment type="caution">
    <text evidence="2">The sequence shown here is derived from an EMBL/GenBank/DDBJ whole genome shotgun (WGS) entry which is preliminary data.</text>
</comment>
<evidence type="ECO:0000313" key="2">
    <source>
        <dbReference type="EMBL" id="MDQ0221908.1"/>
    </source>
</evidence>
<dbReference type="Proteomes" id="UP001223079">
    <property type="component" value="Unassembled WGS sequence"/>
</dbReference>
<evidence type="ECO:0000256" key="1">
    <source>
        <dbReference type="SAM" id="Phobius"/>
    </source>
</evidence>
<keyword evidence="1" id="KW-0812">Transmembrane</keyword>
<organism evidence="2 3">
    <name type="scientific">Streptococcus moroccensis</name>
    <dbReference type="NCBI Taxonomy" id="1451356"/>
    <lineage>
        <taxon>Bacteria</taxon>
        <taxon>Bacillati</taxon>
        <taxon>Bacillota</taxon>
        <taxon>Bacilli</taxon>
        <taxon>Lactobacillales</taxon>
        <taxon>Streptococcaceae</taxon>
        <taxon>Streptococcus</taxon>
    </lineage>
</organism>
<gene>
    <name evidence="2" type="ORF">J2S23_000444</name>
</gene>
<protein>
    <submittedName>
        <fullName evidence="2">Archaellum biogenesis protein FlaJ (TadC family)</fullName>
    </submittedName>
</protein>
<proteinExistence type="predicted"/>
<keyword evidence="1" id="KW-0472">Membrane</keyword>
<reference evidence="2 3" key="1">
    <citation type="submission" date="2023-07" db="EMBL/GenBank/DDBJ databases">
        <title>Genomic Encyclopedia of Type Strains, Phase IV (KMG-IV): sequencing the most valuable type-strain genomes for metagenomic binning, comparative biology and taxonomic classification.</title>
        <authorList>
            <person name="Goeker M."/>
        </authorList>
    </citation>
    <scope>NUCLEOTIDE SEQUENCE [LARGE SCALE GENOMIC DNA]</scope>
    <source>
        <strain evidence="2 3">DSM 105143</strain>
    </source>
</reference>
<sequence>MQEHEKKVLEKRKQDAAIKTMYYNRYFMIRYVTVFFLVINLNWVAILYLMDSPTMMLIPCLLLVFAIRAMWEQYTMYTKDQKKARYTKYFHWTSMVINLVIIILVIFQQHQSLFPFIKMSLAGTITVISIQLIGLLLSSLVLVKLKKINLKKDKQYKRVKHYLASIKL</sequence>
<feature type="transmembrane region" description="Helical" evidence="1">
    <location>
        <begin position="56"/>
        <end position="77"/>
    </location>
</feature>
<dbReference type="RefSeq" id="WP_307121137.1">
    <property type="nucleotide sequence ID" value="NZ_JAUSTM010000003.1"/>
</dbReference>
<accession>A0ABT9YPI5</accession>
<dbReference type="EMBL" id="JAUSTM010000003">
    <property type="protein sequence ID" value="MDQ0221908.1"/>
    <property type="molecule type" value="Genomic_DNA"/>
</dbReference>
<feature type="transmembrane region" description="Helical" evidence="1">
    <location>
        <begin position="119"/>
        <end position="143"/>
    </location>
</feature>
<keyword evidence="1" id="KW-1133">Transmembrane helix</keyword>
<keyword evidence="3" id="KW-1185">Reference proteome</keyword>
<feature type="transmembrane region" description="Helical" evidence="1">
    <location>
        <begin position="28"/>
        <end position="50"/>
    </location>
</feature>
<evidence type="ECO:0000313" key="3">
    <source>
        <dbReference type="Proteomes" id="UP001223079"/>
    </source>
</evidence>
<feature type="transmembrane region" description="Helical" evidence="1">
    <location>
        <begin position="89"/>
        <end position="107"/>
    </location>
</feature>
<name>A0ABT9YPI5_9STRE</name>